<dbReference type="RefSeq" id="WP_279529681.1">
    <property type="nucleotide sequence ID" value="NZ_CP122312.1"/>
</dbReference>
<comment type="caution">
    <text evidence="2">The sequence shown here is derived from an EMBL/GenBank/DDBJ whole genome shotgun (WGS) entry which is preliminary data.</text>
</comment>
<name>A0ABD5Z3D0_9EURY</name>
<evidence type="ECO:0000313" key="2">
    <source>
        <dbReference type="EMBL" id="MFC7199757.1"/>
    </source>
</evidence>
<evidence type="ECO:0000256" key="1">
    <source>
        <dbReference type="SAM" id="Phobius"/>
    </source>
</evidence>
<protein>
    <submittedName>
        <fullName evidence="2">DUF5305 family protein</fullName>
    </submittedName>
</protein>
<dbReference type="Proteomes" id="UP001596447">
    <property type="component" value="Unassembled WGS sequence"/>
</dbReference>
<keyword evidence="3" id="KW-1185">Reference proteome</keyword>
<keyword evidence="1" id="KW-1133">Transmembrane helix</keyword>
<evidence type="ECO:0000313" key="3">
    <source>
        <dbReference type="Proteomes" id="UP001596447"/>
    </source>
</evidence>
<dbReference type="InterPro" id="IPR035185">
    <property type="entry name" value="DUF5305"/>
</dbReference>
<proteinExistence type="predicted"/>
<keyword evidence="1" id="KW-0812">Transmembrane</keyword>
<sequence length="340" mass="36597">MTSTLRLRYLLAKRGPALVATFLAVGILLLAGAGAVYANPPTTEITDHTDRQTVSTEISAAAMVTGNTSLYERGTTLHDQPVYLLTAAPHANITVATTLPTDVSGTAEHDAELVYTARRGGETFWQHTEPLTVTTTSSATGTVSTMTLSMPDIQEQLAAYQSEFGRAATTDVALRVSSQYTVGQYDGGSTNAYSLTFSDRWYGIETDTVSKTHSTPVTHTRTLPLDSHLPFQLPLVGGIVFVVVGIVTGVTTRRLDAVPEDELADELHHTRYGEWISTGRLPAPTTASTVRMESLEALVDVAIDSGKRVVYDPSVGRYAVLDGDVQYQYEPETGHESNGE</sequence>
<keyword evidence="1" id="KW-0472">Membrane</keyword>
<gene>
    <name evidence="2" type="ORF">ACFQJ9_10110</name>
</gene>
<dbReference type="AlphaFoldDB" id="A0ABD5Z3D0"/>
<organism evidence="2 3">
    <name type="scientific">Halospeciosus flavus</name>
    <dbReference type="NCBI Taxonomy" id="3032283"/>
    <lineage>
        <taxon>Archaea</taxon>
        <taxon>Methanobacteriati</taxon>
        <taxon>Methanobacteriota</taxon>
        <taxon>Stenosarchaea group</taxon>
        <taxon>Halobacteria</taxon>
        <taxon>Halobacteriales</taxon>
        <taxon>Halobacteriaceae</taxon>
        <taxon>Halospeciosus</taxon>
    </lineage>
</organism>
<reference evidence="2 3" key="1">
    <citation type="journal article" date="2019" name="Int. J. Syst. Evol. Microbiol.">
        <title>The Global Catalogue of Microorganisms (GCM) 10K type strain sequencing project: providing services to taxonomists for standard genome sequencing and annotation.</title>
        <authorList>
            <consortium name="The Broad Institute Genomics Platform"/>
            <consortium name="The Broad Institute Genome Sequencing Center for Infectious Disease"/>
            <person name="Wu L."/>
            <person name="Ma J."/>
        </authorList>
    </citation>
    <scope>NUCLEOTIDE SEQUENCE [LARGE SCALE GENOMIC DNA]</scope>
    <source>
        <strain evidence="2 3">XZGYJ-43</strain>
    </source>
</reference>
<feature type="transmembrane region" description="Helical" evidence="1">
    <location>
        <begin position="231"/>
        <end position="250"/>
    </location>
</feature>
<dbReference type="Pfam" id="PF17231">
    <property type="entry name" value="DUF5305"/>
    <property type="match status" value="1"/>
</dbReference>
<dbReference type="EMBL" id="JBHTAR010000011">
    <property type="protein sequence ID" value="MFC7199757.1"/>
    <property type="molecule type" value="Genomic_DNA"/>
</dbReference>
<accession>A0ABD5Z3D0</accession>